<feature type="transmembrane region" description="Helical" evidence="6">
    <location>
        <begin position="196"/>
        <end position="215"/>
    </location>
</feature>
<keyword evidence="3 6" id="KW-0812">Transmembrane</keyword>
<evidence type="ECO:0000256" key="2">
    <source>
        <dbReference type="ARBA" id="ARBA00007230"/>
    </source>
</evidence>
<dbReference type="AlphaFoldDB" id="A0ABD3X1T2"/>
<feature type="transmembrane region" description="Helical" evidence="6">
    <location>
        <begin position="130"/>
        <end position="149"/>
    </location>
</feature>
<keyword evidence="5 6" id="KW-0472">Membrane</keyword>
<name>A0ABD3X1T2_SINWO</name>
<evidence type="ECO:0008006" key="9">
    <source>
        <dbReference type="Google" id="ProtNLM"/>
    </source>
</evidence>
<comment type="similarity">
    <text evidence="2">Belongs to the NIPA family.</text>
</comment>
<gene>
    <name evidence="7" type="ORF">ACJMK2_032410</name>
</gene>
<feature type="transmembrane region" description="Helical" evidence="6">
    <location>
        <begin position="222"/>
        <end position="241"/>
    </location>
</feature>
<dbReference type="PANTHER" id="PTHR12570">
    <property type="match status" value="1"/>
</dbReference>
<evidence type="ECO:0000256" key="3">
    <source>
        <dbReference type="ARBA" id="ARBA00022692"/>
    </source>
</evidence>
<feature type="transmembrane region" description="Helical" evidence="6">
    <location>
        <begin position="156"/>
        <end position="176"/>
    </location>
</feature>
<dbReference type="Gene3D" id="1.10.3730.20">
    <property type="match status" value="1"/>
</dbReference>
<feature type="transmembrane region" description="Helical" evidence="6">
    <location>
        <begin position="324"/>
        <end position="344"/>
    </location>
</feature>
<evidence type="ECO:0000256" key="5">
    <source>
        <dbReference type="ARBA" id="ARBA00023136"/>
    </source>
</evidence>
<dbReference type="InterPro" id="IPR008521">
    <property type="entry name" value="Mg_trans_NIPA"/>
</dbReference>
<dbReference type="InterPro" id="IPR037185">
    <property type="entry name" value="EmrE-like"/>
</dbReference>
<sequence length="415" mass="45518">MNTTVHVNVTMISPPMDDVNITNEANDTLWNNSTTTVHGTTGGWRETPEQYTQDFYIGLALAIVSSILCGISYIFKKTGLLRSAARHGTRAGEGGLGYLKEWPWWAGMVLMVTGEFSNFAAYAFAPASLVTPLGALSVITCAILASRFLKERLNILGKIGCAQCLFGSTVMVILSPKEPEVHSMEELLDKLKGPVYIVWAILAFGVAISTMIFVAPKYGNKYLLVYLVICSLIGSFTVSGCKGLGVAIKETIGGKNEFTNWLTWVLLVLVIVCILTELNYFNRALDTFNTAVVTPIYYVFFTTTVIIASLILFQEWGSMTFEKILGNICGFCTIVLGIFLLNAFKDIKVSLGNISSLVMQTKQQQMNGDIPAVGLVEEEDASGEHEENLEIKLDDEDNVEIHDNNDNISLKANIV</sequence>
<feature type="transmembrane region" description="Helical" evidence="6">
    <location>
        <begin position="292"/>
        <end position="312"/>
    </location>
</feature>
<dbReference type="EMBL" id="JBJQND010000004">
    <property type="protein sequence ID" value="KAL3880145.1"/>
    <property type="molecule type" value="Genomic_DNA"/>
</dbReference>
<evidence type="ECO:0000313" key="7">
    <source>
        <dbReference type="EMBL" id="KAL3880145.1"/>
    </source>
</evidence>
<accession>A0ABD3X1T2</accession>
<dbReference type="SUPFAM" id="SSF103481">
    <property type="entry name" value="Multidrug resistance efflux transporter EmrE"/>
    <property type="match status" value="1"/>
</dbReference>
<evidence type="ECO:0000256" key="1">
    <source>
        <dbReference type="ARBA" id="ARBA00004141"/>
    </source>
</evidence>
<dbReference type="Pfam" id="PF05653">
    <property type="entry name" value="Mg_trans_NIPA"/>
    <property type="match status" value="1"/>
</dbReference>
<feature type="transmembrane region" description="Helical" evidence="6">
    <location>
        <begin position="55"/>
        <end position="75"/>
    </location>
</feature>
<dbReference type="GO" id="GO:0016020">
    <property type="term" value="C:membrane"/>
    <property type="evidence" value="ECO:0007669"/>
    <property type="project" value="UniProtKB-SubCell"/>
</dbReference>
<comment type="subcellular location">
    <subcellularLocation>
        <location evidence="1">Membrane</location>
        <topology evidence="1">Multi-pass membrane protein</topology>
    </subcellularLocation>
</comment>
<evidence type="ECO:0000313" key="8">
    <source>
        <dbReference type="Proteomes" id="UP001634394"/>
    </source>
</evidence>
<dbReference type="PANTHER" id="PTHR12570:SF92">
    <property type="entry name" value="SPICHTHYIN, ISOFORM B"/>
    <property type="match status" value="1"/>
</dbReference>
<proteinExistence type="inferred from homology"/>
<keyword evidence="8" id="KW-1185">Reference proteome</keyword>
<protein>
    <recommendedName>
        <fullName evidence="9">Magnesium transporter NIPA2</fullName>
    </recommendedName>
</protein>
<evidence type="ECO:0000256" key="6">
    <source>
        <dbReference type="SAM" id="Phobius"/>
    </source>
</evidence>
<organism evidence="7 8">
    <name type="scientific">Sinanodonta woodiana</name>
    <name type="common">Chinese pond mussel</name>
    <name type="synonym">Anodonta woodiana</name>
    <dbReference type="NCBI Taxonomy" id="1069815"/>
    <lineage>
        <taxon>Eukaryota</taxon>
        <taxon>Metazoa</taxon>
        <taxon>Spiralia</taxon>
        <taxon>Lophotrochozoa</taxon>
        <taxon>Mollusca</taxon>
        <taxon>Bivalvia</taxon>
        <taxon>Autobranchia</taxon>
        <taxon>Heteroconchia</taxon>
        <taxon>Palaeoheterodonta</taxon>
        <taxon>Unionida</taxon>
        <taxon>Unionoidea</taxon>
        <taxon>Unionidae</taxon>
        <taxon>Unioninae</taxon>
        <taxon>Sinanodonta</taxon>
    </lineage>
</organism>
<evidence type="ECO:0000256" key="4">
    <source>
        <dbReference type="ARBA" id="ARBA00022989"/>
    </source>
</evidence>
<keyword evidence="4 6" id="KW-1133">Transmembrane helix</keyword>
<feature type="transmembrane region" description="Helical" evidence="6">
    <location>
        <begin position="261"/>
        <end position="280"/>
    </location>
</feature>
<comment type="caution">
    <text evidence="7">The sequence shown here is derived from an EMBL/GenBank/DDBJ whole genome shotgun (WGS) entry which is preliminary data.</text>
</comment>
<reference evidence="7 8" key="1">
    <citation type="submission" date="2024-11" db="EMBL/GenBank/DDBJ databases">
        <title>Chromosome-level genome assembly of the freshwater bivalve Anodonta woodiana.</title>
        <authorList>
            <person name="Chen X."/>
        </authorList>
    </citation>
    <scope>NUCLEOTIDE SEQUENCE [LARGE SCALE GENOMIC DNA]</scope>
    <source>
        <strain evidence="7">MN2024</strain>
        <tissue evidence="7">Gills</tissue>
    </source>
</reference>
<dbReference type="GO" id="GO:0015693">
    <property type="term" value="P:magnesium ion transport"/>
    <property type="evidence" value="ECO:0007669"/>
    <property type="project" value="UniProtKB-ARBA"/>
</dbReference>
<dbReference type="Proteomes" id="UP001634394">
    <property type="component" value="Unassembled WGS sequence"/>
</dbReference>